<name>A0A8S5LID3_9CAUD</name>
<reference evidence="1" key="1">
    <citation type="journal article" date="2021" name="Proc. Natl. Acad. Sci. U.S.A.">
        <title>A Catalog of Tens of Thousands of Viruses from Human Metagenomes Reveals Hidden Associations with Chronic Diseases.</title>
        <authorList>
            <person name="Tisza M.J."/>
            <person name="Buck C.B."/>
        </authorList>
    </citation>
    <scope>NUCLEOTIDE SEQUENCE</scope>
    <source>
        <strain evidence="1">CtFCq8</strain>
    </source>
</reference>
<proteinExistence type="predicted"/>
<evidence type="ECO:0000313" key="1">
    <source>
        <dbReference type="EMBL" id="DAD69714.1"/>
    </source>
</evidence>
<dbReference type="EMBL" id="BK015854">
    <property type="protein sequence ID" value="DAD69714.1"/>
    <property type="molecule type" value="Genomic_DNA"/>
</dbReference>
<organism evidence="1">
    <name type="scientific">Myoviridae sp. ctFCq8</name>
    <dbReference type="NCBI Taxonomy" id="2827605"/>
    <lineage>
        <taxon>Viruses</taxon>
        <taxon>Duplodnaviria</taxon>
        <taxon>Heunggongvirae</taxon>
        <taxon>Uroviricota</taxon>
        <taxon>Caudoviricetes</taxon>
    </lineage>
</organism>
<sequence length="149" mass="15919">MATVDRNGIPLVNGILYGWAEVLVAIAGVPLTGITSVEYSDKQEVTNKYGAGRYPVGRGLGRISSEAKITLYLEEVMALQAKSSNGRLQDLGMFDVSVSYLSPAGVVVTDVIKNCHFTETSRKASEGDTDIKVDLTLTPSHIEWGAKGA</sequence>
<protein>
    <submittedName>
        <fullName evidence="1">Putative XkdM-like protein</fullName>
    </submittedName>
</protein>
<accession>A0A8S5LID3</accession>